<evidence type="ECO:0000256" key="1">
    <source>
        <dbReference type="SAM" id="Coils"/>
    </source>
</evidence>
<sequence>MLLVDSAKLLIKEEERFFEQEIEKLQNGADSIINDCREFVTQIKTMKEQIKKQIKTLKKEGAEIDQLDEMWSDYSILDQIEFVYQLNLNEIDLLKMYNL</sequence>
<dbReference type="AlphaFoldDB" id="A0A814FL87"/>
<dbReference type="EMBL" id="CAJNOC010003495">
    <property type="protein sequence ID" value="CAF0985046.1"/>
    <property type="molecule type" value="Genomic_DNA"/>
</dbReference>
<protein>
    <submittedName>
        <fullName evidence="2">Uncharacterized protein</fullName>
    </submittedName>
</protein>
<accession>A0A814FL87</accession>
<keyword evidence="1" id="KW-0175">Coiled coil</keyword>
<dbReference type="Proteomes" id="UP000663879">
    <property type="component" value="Unassembled WGS sequence"/>
</dbReference>
<gene>
    <name evidence="2" type="ORF">OXX778_LOCUS15623</name>
</gene>
<name>A0A814FL87_9BILA</name>
<evidence type="ECO:0000313" key="2">
    <source>
        <dbReference type="EMBL" id="CAF0985046.1"/>
    </source>
</evidence>
<reference evidence="2" key="1">
    <citation type="submission" date="2021-02" db="EMBL/GenBank/DDBJ databases">
        <authorList>
            <person name="Nowell W R."/>
        </authorList>
    </citation>
    <scope>NUCLEOTIDE SEQUENCE</scope>
    <source>
        <strain evidence="2">Ploen Becks lab</strain>
    </source>
</reference>
<evidence type="ECO:0000313" key="3">
    <source>
        <dbReference type="Proteomes" id="UP000663879"/>
    </source>
</evidence>
<comment type="caution">
    <text evidence="2">The sequence shown here is derived from an EMBL/GenBank/DDBJ whole genome shotgun (WGS) entry which is preliminary data.</text>
</comment>
<feature type="coiled-coil region" evidence="1">
    <location>
        <begin position="40"/>
        <end position="67"/>
    </location>
</feature>
<keyword evidence="3" id="KW-1185">Reference proteome</keyword>
<proteinExistence type="predicted"/>
<organism evidence="2 3">
    <name type="scientific">Brachionus calyciflorus</name>
    <dbReference type="NCBI Taxonomy" id="104777"/>
    <lineage>
        <taxon>Eukaryota</taxon>
        <taxon>Metazoa</taxon>
        <taxon>Spiralia</taxon>
        <taxon>Gnathifera</taxon>
        <taxon>Rotifera</taxon>
        <taxon>Eurotatoria</taxon>
        <taxon>Monogononta</taxon>
        <taxon>Pseudotrocha</taxon>
        <taxon>Ploima</taxon>
        <taxon>Brachionidae</taxon>
        <taxon>Brachionus</taxon>
    </lineage>
</organism>